<feature type="compositionally biased region" description="Low complexity" evidence="1">
    <location>
        <begin position="15"/>
        <end position="65"/>
    </location>
</feature>
<dbReference type="AlphaFoldDB" id="A0A813C7F6"/>
<evidence type="ECO:0000313" key="3">
    <source>
        <dbReference type="Proteomes" id="UP000601435"/>
    </source>
</evidence>
<dbReference type="OrthoDB" id="10599866at2759"/>
<gene>
    <name evidence="2" type="ORF">SNEC2469_LOCUS33897</name>
</gene>
<keyword evidence="3" id="KW-1185">Reference proteome</keyword>
<feature type="region of interest" description="Disordered" evidence="1">
    <location>
        <begin position="15"/>
        <end position="68"/>
    </location>
</feature>
<reference evidence="2" key="1">
    <citation type="submission" date="2021-02" db="EMBL/GenBank/DDBJ databases">
        <authorList>
            <person name="Dougan E. K."/>
            <person name="Rhodes N."/>
            <person name="Thang M."/>
            <person name="Chan C."/>
        </authorList>
    </citation>
    <scope>NUCLEOTIDE SEQUENCE</scope>
</reference>
<evidence type="ECO:0000256" key="1">
    <source>
        <dbReference type="SAM" id="MobiDB-lite"/>
    </source>
</evidence>
<organism evidence="2 3">
    <name type="scientific">Symbiodinium necroappetens</name>
    <dbReference type="NCBI Taxonomy" id="1628268"/>
    <lineage>
        <taxon>Eukaryota</taxon>
        <taxon>Sar</taxon>
        <taxon>Alveolata</taxon>
        <taxon>Dinophyceae</taxon>
        <taxon>Suessiales</taxon>
        <taxon>Symbiodiniaceae</taxon>
        <taxon>Symbiodinium</taxon>
    </lineage>
</organism>
<dbReference type="EMBL" id="CAJNJA010091372">
    <property type="protein sequence ID" value="CAE7940471.1"/>
    <property type="molecule type" value="Genomic_DNA"/>
</dbReference>
<protein>
    <submittedName>
        <fullName evidence="2">Uncharacterized protein</fullName>
    </submittedName>
</protein>
<name>A0A813C7F6_9DINO</name>
<dbReference type="Proteomes" id="UP000601435">
    <property type="component" value="Unassembled WGS sequence"/>
</dbReference>
<feature type="non-terminal residue" evidence="2">
    <location>
        <position position="139"/>
    </location>
</feature>
<sequence length="139" mass="13425">MSASGLTPVMEAAAAPATPTGAVGSPATPGVSLDFGPTSAPTTTAPGGLDLDSLEGLEPTPLGASGSSGAGCYGAEVVDLLGLELDDSPAHFIRSFVAGLSVTGLAAAIRALSPEDASNLRAAMAEAEATPDQDTAADE</sequence>
<evidence type="ECO:0000313" key="2">
    <source>
        <dbReference type="EMBL" id="CAE7940471.1"/>
    </source>
</evidence>
<comment type="caution">
    <text evidence="2">The sequence shown here is derived from an EMBL/GenBank/DDBJ whole genome shotgun (WGS) entry which is preliminary data.</text>
</comment>
<accession>A0A813C7F6</accession>
<proteinExistence type="predicted"/>